<sequence>MVLELVVNLENHKRRIWSICWSPDGNYLASVGADKYIMIWVKKNNEKIRKTNNSNKIMKKALNIFGEKTQIKSNIEFDIYDIIETCHEKSLRHIEFSKDGSFFVVASFDSKCSIYKKNNNDKWVYYKMLEGHEKEVKCASIHPSNKYIVTCGRDKSIWVHAKGEVGKTDMNSKNHASYNNESNNDNNENNDDNIKNNDDNIKNNPDNNKNNHDNIKNDDDNNYDNIKNDNSDKNNTSDFILQDNQTLSSLDKNNNLQHSSSLDFHFDAYLTAHTEDIKFVSWCPLSENTFISLSYDNSLKLWTKIMNEWNCIQTLNEHTSVVWCVTFNFDGSQFATCSDDKTIRIWKSDKKLKYNLNKYPFLYEKAIKDVKDSSYSKETSKNMDEEKINDNNTTCENKNVAQSNDTINNNNNNNSNSNSNSNNHIDGGVQFNQTCEGKEPEEGTNQMTEAKSRSKENINNTEINKNNNQEVVKSKVKSENKIFKKTTNFFSKFKEIKSKKENEQKYISSNIKIVNYSEQKDDLSALSKVYIQHNFVPLYFNNGLFKYVYNFSQVEDNTNINNDLKKKEQHNKSNNNIKDNVTKNIDNDIINNIQTDEIINNDLIDKISNHTNIENDNKQKKEYVEDFQETSIHISEDTNSTIKQNINNKDQNINDTNFDDWKVNNVIQGYHKRSVSYIDWNAYEDLIAASSFDNSLKIFKKINEEWELISNIDNAHMSDVNCVVWCPQKYQDYFLLATAGDDCVINIWKYTKG</sequence>
<dbReference type="PANTHER" id="PTHR19920:SF0">
    <property type="entry name" value="CYTOSOLIC IRON-SULFUR PROTEIN ASSEMBLY PROTEIN CIAO1-RELATED"/>
    <property type="match status" value="1"/>
</dbReference>
<dbReference type="EMBL" id="LVLB01000013">
    <property type="protein sequence ID" value="KYN97911.1"/>
    <property type="molecule type" value="Genomic_DNA"/>
</dbReference>
<dbReference type="PROSITE" id="PS50082">
    <property type="entry name" value="WD_REPEATS_2"/>
    <property type="match status" value="5"/>
</dbReference>
<comment type="function">
    <text evidence="3">Essential component of the cytosolic iron-sulfur (Fe/S) protein assembly machinery. Required for the maturation of extramitochondrial Fe/S proteins.</text>
</comment>
<dbReference type="HAMAP" id="MF_03037">
    <property type="entry name" value="ciao1"/>
    <property type="match status" value="1"/>
</dbReference>
<dbReference type="InterPro" id="IPR015943">
    <property type="entry name" value="WD40/YVTN_repeat-like_dom_sf"/>
</dbReference>
<feature type="region of interest" description="Disordered" evidence="5">
    <location>
        <begin position="374"/>
        <end position="470"/>
    </location>
</feature>
<dbReference type="RefSeq" id="XP_018640550.1">
    <property type="nucleotide sequence ID" value="XM_018786685.1"/>
</dbReference>
<feature type="repeat" description="WD" evidence="4">
    <location>
        <begin position="713"/>
        <end position="753"/>
    </location>
</feature>
<feature type="repeat" description="WD" evidence="4">
    <location>
        <begin position="129"/>
        <end position="159"/>
    </location>
</feature>
<evidence type="ECO:0000256" key="1">
    <source>
        <dbReference type="ARBA" id="ARBA00022574"/>
    </source>
</evidence>
<evidence type="ECO:0000313" key="6">
    <source>
        <dbReference type="EMBL" id="KYN97911.1"/>
    </source>
</evidence>
<feature type="compositionally biased region" description="Low complexity" evidence="5">
    <location>
        <begin position="457"/>
        <end position="470"/>
    </location>
</feature>
<dbReference type="InterPro" id="IPR028608">
    <property type="entry name" value="CIAO1/Cia1"/>
</dbReference>
<feature type="compositionally biased region" description="Basic and acidic residues" evidence="5">
    <location>
        <begin position="192"/>
        <end position="201"/>
    </location>
</feature>
<dbReference type="Gene3D" id="2.130.10.10">
    <property type="entry name" value="YVTN repeat-like/Quinoprotein amine dehydrogenase"/>
    <property type="match status" value="4"/>
</dbReference>
<dbReference type="PANTHER" id="PTHR19920">
    <property type="entry name" value="WD40 PROTEIN CIAO1"/>
    <property type="match status" value="1"/>
</dbReference>
<gene>
    <name evidence="6" type="ORF">PGSY75_1209400</name>
</gene>
<evidence type="ECO:0000256" key="3">
    <source>
        <dbReference type="HAMAP-Rule" id="MF_03037"/>
    </source>
</evidence>
<dbReference type="InterPro" id="IPR001680">
    <property type="entry name" value="WD40_rpt"/>
</dbReference>
<dbReference type="SUPFAM" id="SSF50978">
    <property type="entry name" value="WD40 repeat-like"/>
    <property type="match status" value="1"/>
</dbReference>
<feature type="repeat" description="WD" evidence="4">
    <location>
        <begin position="9"/>
        <end position="50"/>
    </location>
</feature>
<feature type="region of interest" description="Disordered" evidence="5">
    <location>
        <begin position="168"/>
        <end position="237"/>
    </location>
</feature>
<dbReference type="PROSITE" id="PS50294">
    <property type="entry name" value="WD_REPEATS_REGION"/>
    <property type="match status" value="3"/>
</dbReference>
<keyword evidence="2" id="KW-0677">Repeat</keyword>
<accession>A0A151LG12</accession>
<keyword evidence="1 4" id="KW-0853">WD repeat</keyword>
<dbReference type="KEGG" id="pgab:PGSY75_1209400"/>
<evidence type="ECO:0000256" key="5">
    <source>
        <dbReference type="SAM" id="MobiDB-lite"/>
    </source>
</evidence>
<dbReference type="GeneID" id="29777273"/>
<feature type="repeat" description="WD" evidence="4">
    <location>
        <begin position="270"/>
        <end position="302"/>
    </location>
</feature>
<comment type="similarity">
    <text evidence="3">Belongs to the WD repeat CIA1 family.</text>
</comment>
<dbReference type="Pfam" id="PF00400">
    <property type="entry name" value="WD40"/>
    <property type="match status" value="7"/>
</dbReference>
<proteinExistence type="inferred from homology"/>
<protein>
    <recommendedName>
        <fullName evidence="3">Probable cytosolic iron-sulfur protein assembly protein CIAO1 homolog</fullName>
    </recommendedName>
</protein>
<dbReference type="InterPro" id="IPR036322">
    <property type="entry name" value="WD40_repeat_dom_sf"/>
</dbReference>
<dbReference type="Proteomes" id="UP000076004">
    <property type="component" value="Unassembled WGS sequence"/>
</dbReference>
<dbReference type="GO" id="GO:0016226">
    <property type="term" value="P:iron-sulfur cluster assembly"/>
    <property type="evidence" value="ECO:0007669"/>
    <property type="project" value="UniProtKB-UniRule"/>
</dbReference>
<feature type="compositionally biased region" description="Basic and acidic residues" evidence="5">
    <location>
        <begin position="209"/>
        <end position="219"/>
    </location>
</feature>
<feature type="compositionally biased region" description="Polar residues" evidence="5">
    <location>
        <begin position="390"/>
        <end position="407"/>
    </location>
</feature>
<evidence type="ECO:0000256" key="2">
    <source>
        <dbReference type="ARBA" id="ARBA00022737"/>
    </source>
</evidence>
<name>A0A151LG12_9APIC</name>
<evidence type="ECO:0000313" key="7">
    <source>
        <dbReference type="Proteomes" id="UP000076004"/>
    </source>
</evidence>
<dbReference type="VEuPathDB" id="PlasmoDB:PGSY75_1209400"/>
<evidence type="ECO:0000256" key="4">
    <source>
        <dbReference type="PROSITE-ProRule" id="PRU00221"/>
    </source>
</evidence>
<dbReference type="VEuPathDB" id="PlasmoDB:PGABG01_1208400"/>
<feature type="compositionally biased region" description="Low complexity" evidence="5">
    <location>
        <begin position="408"/>
        <end position="423"/>
    </location>
</feature>
<feature type="repeat" description="WD" evidence="4">
    <location>
        <begin position="315"/>
        <end position="347"/>
    </location>
</feature>
<reference evidence="6 7" key="1">
    <citation type="journal article" date="2016" name="Nat. Commun.">
        <title>Genomes of cryptic chimpanzee Plasmodium species reveal key evolutionary events leading to human malaria.</title>
        <authorList>
            <person name="Sundararaman S.A."/>
            <person name="Plenderleith L.J."/>
            <person name="Liu W."/>
            <person name="Loy D.E."/>
            <person name="Learn G.H."/>
            <person name="Li Y."/>
            <person name="Shaw K.S."/>
            <person name="Ayouba A."/>
            <person name="Peeters M."/>
            <person name="Speede S."/>
            <person name="Shaw G.M."/>
            <person name="Bushman F.D."/>
            <person name="Brisson D."/>
            <person name="Rayner J.C."/>
            <person name="Sharp P.M."/>
            <person name="Hahn B.H."/>
        </authorList>
    </citation>
    <scope>NUCLEOTIDE SEQUENCE [LARGE SCALE GENOMIC DNA]</scope>
    <source>
        <strain evidence="6 7">SY75</strain>
    </source>
</reference>
<organism evidence="6 7">
    <name type="scientific">Plasmodium gaboni</name>
    <dbReference type="NCBI Taxonomy" id="647221"/>
    <lineage>
        <taxon>Eukaryota</taxon>
        <taxon>Sar</taxon>
        <taxon>Alveolata</taxon>
        <taxon>Apicomplexa</taxon>
        <taxon>Aconoidasida</taxon>
        <taxon>Haemosporida</taxon>
        <taxon>Plasmodiidae</taxon>
        <taxon>Plasmodium</taxon>
        <taxon>Plasmodium (Laverania)</taxon>
    </lineage>
</organism>
<dbReference type="GO" id="GO:0097361">
    <property type="term" value="C:cytosolic [4Fe-4S] assembly targeting complex"/>
    <property type="evidence" value="ECO:0007669"/>
    <property type="project" value="InterPro"/>
</dbReference>
<dbReference type="AlphaFoldDB" id="A0A151LG12"/>
<dbReference type="SMART" id="SM00320">
    <property type="entry name" value="WD40"/>
    <property type="match status" value="7"/>
</dbReference>
<comment type="caution">
    <text evidence="6">The sequence shown here is derived from an EMBL/GenBank/DDBJ whole genome shotgun (WGS) entry which is preliminary data.</text>
</comment>
<feature type="compositionally biased region" description="Basic and acidic residues" evidence="5">
    <location>
        <begin position="374"/>
        <end position="389"/>
    </location>
</feature>